<proteinExistence type="predicted"/>
<gene>
    <name evidence="5" type="ORF">N0F65_010925</name>
</gene>
<sequence>MAVAAEADVTATEAAVSLQHRYNYAVAHSVEAHTRPISSLKFATSGTLLASAFCVCVSCVYIVSCVAADKTIKIWSASESTQEPEVTLRGHEEGVSDVAWSKDDEYVVSASDDRTLRIWDVETGKTLSVLGSPTSSAHQSSAPLVPGVVAPPENDGHSSFVFCAEFNPQGTLVASGSFDETVRLWDIRTSKCVVVLPAHPEPITSVDFSFDGTLLLTGSYDGLARIWDVASQQCMKTLMIKPAAAVPVSHARFTPNAQYAVVGTLDSTLRLWDYTKDECVRTYQGHVKEKYCSLSVVARDNMLLSGSEDGRVVMWDMATAKVVGEFAAHTQPVMAVAVHPSKQLGFVASAAHTCIKWWYPASSEK</sequence>
<dbReference type="InterPro" id="IPR020472">
    <property type="entry name" value="WD40_PAC1"/>
</dbReference>
<dbReference type="InterPro" id="IPR019775">
    <property type="entry name" value="WD40_repeat_CS"/>
</dbReference>
<feature type="domain" description="WDR5-like beta-propeller" evidence="4">
    <location>
        <begin position="155"/>
        <end position="358"/>
    </location>
</feature>
<dbReference type="PRINTS" id="PR00320">
    <property type="entry name" value="GPROTEINBRPT"/>
</dbReference>
<keyword evidence="1 3" id="KW-0853">WD repeat</keyword>
<reference evidence="5" key="2">
    <citation type="journal article" date="2023" name="Microbiol Resour">
        <title>Decontamination and Annotation of the Draft Genome Sequence of the Oomycete Lagenidium giganteum ARSEF 373.</title>
        <authorList>
            <person name="Morgan W.R."/>
            <person name="Tartar A."/>
        </authorList>
    </citation>
    <scope>NUCLEOTIDE SEQUENCE</scope>
    <source>
        <strain evidence="5">ARSEF 373</strain>
    </source>
</reference>
<keyword evidence="6" id="KW-1185">Reference proteome</keyword>
<keyword evidence="2" id="KW-0677">Repeat</keyword>
<dbReference type="SUPFAM" id="SSF50978">
    <property type="entry name" value="WD40 repeat-like"/>
    <property type="match status" value="1"/>
</dbReference>
<dbReference type="PROSITE" id="PS50294">
    <property type="entry name" value="WD_REPEATS_REGION"/>
    <property type="match status" value="3"/>
</dbReference>
<evidence type="ECO:0000256" key="2">
    <source>
        <dbReference type="ARBA" id="ARBA00022737"/>
    </source>
</evidence>
<protein>
    <recommendedName>
        <fullName evidence="4">WDR5-like beta-propeller domain-containing protein</fullName>
    </recommendedName>
</protein>
<accession>A0AAV2Z009</accession>
<dbReference type="InterPro" id="IPR036322">
    <property type="entry name" value="WD40_repeat_dom_sf"/>
</dbReference>
<organism evidence="5 6">
    <name type="scientific">Lagenidium giganteum</name>
    <dbReference type="NCBI Taxonomy" id="4803"/>
    <lineage>
        <taxon>Eukaryota</taxon>
        <taxon>Sar</taxon>
        <taxon>Stramenopiles</taxon>
        <taxon>Oomycota</taxon>
        <taxon>Peronosporomycetes</taxon>
        <taxon>Pythiales</taxon>
        <taxon>Pythiaceae</taxon>
    </lineage>
</organism>
<evidence type="ECO:0000259" key="4">
    <source>
        <dbReference type="Pfam" id="PF25175"/>
    </source>
</evidence>
<dbReference type="InterPro" id="IPR001680">
    <property type="entry name" value="WD40_rpt"/>
</dbReference>
<dbReference type="CDD" id="cd00200">
    <property type="entry name" value="WD40"/>
    <property type="match status" value="1"/>
</dbReference>
<dbReference type="EMBL" id="DAKRPA010000091">
    <property type="protein sequence ID" value="DAZ99039.1"/>
    <property type="molecule type" value="Genomic_DNA"/>
</dbReference>
<evidence type="ECO:0000256" key="3">
    <source>
        <dbReference type="PROSITE-ProRule" id="PRU00221"/>
    </source>
</evidence>
<evidence type="ECO:0000313" key="5">
    <source>
        <dbReference type="EMBL" id="DAZ99039.1"/>
    </source>
</evidence>
<dbReference type="Proteomes" id="UP001146120">
    <property type="component" value="Unassembled WGS sequence"/>
</dbReference>
<comment type="caution">
    <text evidence="5">The sequence shown here is derived from an EMBL/GenBank/DDBJ whole genome shotgun (WGS) entry which is preliminary data.</text>
</comment>
<evidence type="ECO:0000313" key="6">
    <source>
        <dbReference type="Proteomes" id="UP001146120"/>
    </source>
</evidence>
<dbReference type="InterPro" id="IPR059122">
    <property type="entry name" value="Beta-prop_WDR5-like"/>
</dbReference>
<feature type="repeat" description="WD" evidence="3">
    <location>
        <begin position="196"/>
        <end position="237"/>
    </location>
</feature>
<evidence type="ECO:0000256" key="1">
    <source>
        <dbReference type="ARBA" id="ARBA00022574"/>
    </source>
</evidence>
<feature type="repeat" description="WD" evidence="3">
    <location>
        <begin position="88"/>
        <end position="129"/>
    </location>
</feature>
<dbReference type="SMART" id="SM00320">
    <property type="entry name" value="WD40"/>
    <property type="match status" value="7"/>
</dbReference>
<dbReference type="Pfam" id="PF25175">
    <property type="entry name" value="Beta-prop_WDR5"/>
    <property type="match status" value="1"/>
</dbReference>
<dbReference type="PANTHER" id="PTHR19879:SF9">
    <property type="entry name" value="TRANSCRIPTION INITIATION FACTOR TFIID SUBUNIT 5"/>
    <property type="match status" value="1"/>
</dbReference>
<dbReference type="PANTHER" id="PTHR19879">
    <property type="entry name" value="TRANSCRIPTION INITIATION FACTOR TFIID"/>
    <property type="match status" value="1"/>
</dbReference>
<dbReference type="AlphaFoldDB" id="A0AAV2Z009"/>
<dbReference type="PROSITE" id="PS00678">
    <property type="entry name" value="WD_REPEATS_1"/>
    <property type="match status" value="3"/>
</dbReference>
<dbReference type="Pfam" id="PF00400">
    <property type="entry name" value="WD40"/>
    <property type="match status" value="2"/>
</dbReference>
<feature type="repeat" description="WD" evidence="3">
    <location>
        <begin position="301"/>
        <end position="325"/>
    </location>
</feature>
<dbReference type="InterPro" id="IPR015943">
    <property type="entry name" value="WD40/YVTN_repeat-like_dom_sf"/>
</dbReference>
<feature type="repeat" description="WD" evidence="3">
    <location>
        <begin position="248"/>
        <end position="282"/>
    </location>
</feature>
<dbReference type="Gene3D" id="2.130.10.10">
    <property type="entry name" value="YVTN repeat-like/Quinoprotein amine dehydrogenase"/>
    <property type="match status" value="1"/>
</dbReference>
<reference evidence="5" key="1">
    <citation type="submission" date="2022-11" db="EMBL/GenBank/DDBJ databases">
        <authorList>
            <person name="Morgan W.R."/>
            <person name="Tartar A."/>
        </authorList>
    </citation>
    <scope>NUCLEOTIDE SEQUENCE</scope>
    <source>
        <strain evidence="5">ARSEF 373</strain>
    </source>
</reference>
<feature type="repeat" description="WD" evidence="3">
    <location>
        <begin position="154"/>
        <end position="195"/>
    </location>
</feature>
<dbReference type="PROSITE" id="PS50082">
    <property type="entry name" value="WD_REPEATS_2"/>
    <property type="match status" value="5"/>
</dbReference>
<name>A0AAV2Z009_9STRA</name>